<protein>
    <recommendedName>
        <fullName evidence="1">F-box domain-containing protein</fullName>
    </recommendedName>
</protein>
<dbReference type="GO" id="GO:0031398">
    <property type="term" value="P:positive regulation of protein ubiquitination"/>
    <property type="evidence" value="ECO:0007669"/>
    <property type="project" value="TreeGrafter"/>
</dbReference>
<dbReference type="SMR" id="A0A482XID4"/>
<dbReference type="Proteomes" id="UP000291343">
    <property type="component" value="Unassembled WGS sequence"/>
</dbReference>
<dbReference type="EMBL" id="QKKF02008041">
    <property type="protein sequence ID" value="RZF45805.1"/>
    <property type="molecule type" value="Genomic_DNA"/>
</dbReference>
<sequence>MDNTFPVRDSSSYLYLSVVSYYPQPSMGCRLRTPHQYKTIEKLPDKVLLAIFSYLSHREICQMARVCKKWRVIAYDTRLWKSVSLRPEISGLHVGSLESLLALIR</sequence>
<dbReference type="SMART" id="SM00256">
    <property type="entry name" value="FBOX"/>
    <property type="match status" value="1"/>
</dbReference>
<dbReference type="PANTHER" id="PTHR20933">
    <property type="entry name" value="F-BOX ONLY PROTEIN 33"/>
    <property type="match status" value="1"/>
</dbReference>
<feature type="domain" description="F-box" evidence="1">
    <location>
        <begin position="37"/>
        <end position="83"/>
    </location>
</feature>
<gene>
    <name evidence="2" type="ORF">LSTR_LSTR014722</name>
</gene>
<dbReference type="AlphaFoldDB" id="A0A482XID4"/>
<proteinExistence type="predicted"/>
<dbReference type="Pfam" id="PF12937">
    <property type="entry name" value="F-box-like"/>
    <property type="match status" value="1"/>
</dbReference>
<dbReference type="STRING" id="195883.A0A482XID4"/>
<dbReference type="InParanoid" id="A0A482XID4"/>
<evidence type="ECO:0000259" key="1">
    <source>
        <dbReference type="PROSITE" id="PS50181"/>
    </source>
</evidence>
<dbReference type="InterPro" id="IPR036047">
    <property type="entry name" value="F-box-like_dom_sf"/>
</dbReference>
<accession>A0A482XID4</accession>
<evidence type="ECO:0000313" key="3">
    <source>
        <dbReference type="Proteomes" id="UP000291343"/>
    </source>
</evidence>
<dbReference type="PANTHER" id="PTHR20933:SF4">
    <property type="entry name" value="F-BOX INVOLVED IN POLYQ PATHOGENESIS, ISOFORM A"/>
    <property type="match status" value="1"/>
</dbReference>
<organism evidence="2 3">
    <name type="scientific">Laodelphax striatellus</name>
    <name type="common">Small brown planthopper</name>
    <name type="synonym">Delphax striatella</name>
    <dbReference type="NCBI Taxonomy" id="195883"/>
    <lineage>
        <taxon>Eukaryota</taxon>
        <taxon>Metazoa</taxon>
        <taxon>Ecdysozoa</taxon>
        <taxon>Arthropoda</taxon>
        <taxon>Hexapoda</taxon>
        <taxon>Insecta</taxon>
        <taxon>Pterygota</taxon>
        <taxon>Neoptera</taxon>
        <taxon>Paraneoptera</taxon>
        <taxon>Hemiptera</taxon>
        <taxon>Auchenorrhyncha</taxon>
        <taxon>Fulgoroidea</taxon>
        <taxon>Delphacidae</taxon>
        <taxon>Criomorphinae</taxon>
        <taxon>Laodelphax</taxon>
    </lineage>
</organism>
<evidence type="ECO:0000313" key="2">
    <source>
        <dbReference type="EMBL" id="RZF45805.1"/>
    </source>
</evidence>
<dbReference type="InterPro" id="IPR001810">
    <property type="entry name" value="F-box_dom"/>
</dbReference>
<dbReference type="InterPro" id="IPR032675">
    <property type="entry name" value="LRR_dom_sf"/>
</dbReference>
<dbReference type="OrthoDB" id="3219396at2759"/>
<reference evidence="2 3" key="1">
    <citation type="journal article" date="2017" name="Gigascience">
        <title>Genome sequence of the small brown planthopper, Laodelphax striatellus.</title>
        <authorList>
            <person name="Zhu J."/>
            <person name="Jiang F."/>
            <person name="Wang X."/>
            <person name="Yang P."/>
            <person name="Bao Y."/>
            <person name="Zhao W."/>
            <person name="Wang W."/>
            <person name="Lu H."/>
            <person name="Wang Q."/>
            <person name="Cui N."/>
            <person name="Li J."/>
            <person name="Chen X."/>
            <person name="Luo L."/>
            <person name="Yu J."/>
            <person name="Kang L."/>
            <person name="Cui F."/>
        </authorList>
    </citation>
    <scope>NUCLEOTIDE SEQUENCE [LARGE SCALE GENOMIC DNA]</scope>
    <source>
        <strain evidence="2">Lst14</strain>
    </source>
</reference>
<dbReference type="SUPFAM" id="SSF81383">
    <property type="entry name" value="F-box domain"/>
    <property type="match status" value="1"/>
</dbReference>
<name>A0A482XID4_LAOST</name>
<dbReference type="PROSITE" id="PS50181">
    <property type="entry name" value="FBOX"/>
    <property type="match status" value="1"/>
</dbReference>
<comment type="caution">
    <text evidence="2">The sequence shown here is derived from an EMBL/GenBank/DDBJ whole genome shotgun (WGS) entry which is preliminary data.</text>
</comment>
<keyword evidence="3" id="KW-1185">Reference proteome</keyword>
<dbReference type="Gene3D" id="3.80.10.10">
    <property type="entry name" value="Ribonuclease Inhibitor"/>
    <property type="match status" value="1"/>
</dbReference>